<organism evidence="15 16">
    <name type="scientific">Pteropus alecto</name>
    <name type="common">Black flying fox</name>
    <dbReference type="NCBI Taxonomy" id="9402"/>
    <lineage>
        <taxon>Eukaryota</taxon>
        <taxon>Metazoa</taxon>
        <taxon>Chordata</taxon>
        <taxon>Craniata</taxon>
        <taxon>Vertebrata</taxon>
        <taxon>Euteleostomi</taxon>
        <taxon>Mammalia</taxon>
        <taxon>Eutheria</taxon>
        <taxon>Laurasiatheria</taxon>
        <taxon>Chiroptera</taxon>
        <taxon>Yinpterochiroptera</taxon>
        <taxon>Pteropodoidea</taxon>
        <taxon>Pteropodidae</taxon>
        <taxon>Pteropodinae</taxon>
        <taxon>Pteropus</taxon>
    </lineage>
</organism>
<evidence type="ECO:0000259" key="14">
    <source>
        <dbReference type="Pfam" id="PF17708"/>
    </source>
</evidence>
<evidence type="ECO:0000313" key="16">
    <source>
        <dbReference type="Proteomes" id="UP000010552"/>
    </source>
</evidence>
<feature type="domain" description="Gasdermin pore forming" evidence="13">
    <location>
        <begin position="4"/>
        <end position="73"/>
    </location>
</feature>
<dbReference type="Pfam" id="PF04598">
    <property type="entry name" value="Gasdermin"/>
    <property type="match status" value="3"/>
</dbReference>
<evidence type="ECO:0000256" key="1">
    <source>
        <dbReference type="ARBA" id="ARBA00004496"/>
    </source>
</evidence>
<evidence type="ECO:0000256" key="8">
    <source>
        <dbReference type="ARBA" id="ARBA00022692"/>
    </source>
</evidence>
<evidence type="ECO:0000259" key="13">
    <source>
        <dbReference type="Pfam" id="PF04598"/>
    </source>
</evidence>
<keyword evidence="9" id="KW-0472">Membrane</keyword>
<dbReference type="GO" id="GO:0070273">
    <property type="term" value="F:phosphatidylinositol-4-phosphate binding"/>
    <property type="evidence" value="ECO:0007669"/>
    <property type="project" value="TreeGrafter"/>
</dbReference>
<name>L5KK19_PTEAL</name>
<dbReference type="GO" id="GO:0005546">
    <property type="term" value="F:phosphatidylinositol-4,5-bisphosphate binding"/>
    <property type="evidence" value="ECO:0007669"/>
    <property type="project" value="TreeGrafter"/>
</dbReference>
<evidence type="ECO:0000256" key="7">
    <source>
        <dbReference type="ARBA" id="ARBA00022590"/>
    </source>
</evidence>
<evidence type="ECO:0000256" key="5">
    <source>
        <dbReference type="ARBA" id="ARBA00022475"/>
    </source>
</evidence>
<dbReference type="GO" id="GO:0012501">
    <property type="term" value="P:programmed cell death"/>
    <property type="evidence" value="ECO:0007669"/>
    <property type="project" value="UniProtKB-KW"/>
</dbReference>
<feature type="domain" description="Gasdermin pore forming" evidence="13">
    <location>
        <begin position="297"/>
        <end position="330"/>
    </location>
</feature>
<dbReference type="GO" id="GO:0005886">
    <property type="term" value="C:plasma membrane"/>
    <property type="evidence" value="ECO:0007669"/>
    <property type="project" value="UniProtKB-SubCell"/>
</dbReference>
<reference evidence="16" key="1">
    <citation type="journal article" date="2013" name="Science">
        <title>Comparative analysis of bat genomes provides insight into the evolution of flight and immunity.</title>
        <authorList>
            <person name="Zhang G."/>
            <person name="Cowled C."/>
            <person name="Shi Z."/>
            <person name="Huang Z."/>
            <person name="Bishop-Lilly K.A."/>
            <person name="Fang X."/>
            <person name="Wynne J.W."/>
            <person name="Xiong Z."/>
            <person name="Baker M.L."/>
            <person name="Zhao W."/>
            <person name="Tachedjian M."/>
            <person name="Zhu Y."/>
            <person name="Zhou P."/>
            <person name="Jiang X."/>
            <person name="Ng J."/>
            <person name="Yang L."/>
            <person name="Wu L."/>
            <person name="Xiao J."/>
            <person name="Feng Y."/>
            <person name="Chen Y."/>
            <person name="Sun X."/>
            <person name="Zhang Y."/>
            <person name="Marsh G.A."/>
            <person name="Crameri G."/>
            <person name="Broder C.C."/>
            <person name="Frey K.G."/>
            <person name="Wang L.F."/>
            <person name="Wang J."/>
        </authorList>
    </citation>
    <scope>NUCLEOTIDE SEQUENCE [LARGE SCALE GENOMIC DNA]</scope>
</reference>
<protein>
    <submittedName>
        <fullName evidence="15">Gasdermin-D</fullName>
    </submittedName>
</protein>
<dbReference type="GO" id="GO:0042742">
    <property type="term" value="P:defense response to bacterium"/>
    <property type="evidence" value="ECO:0007669"/>
    <property type="project" value="TreeGrafter"/>
</dbReference>
<gene>
    <name evidence="15" type="ORF">PAL_GLEAN10010440</name>
</gene>
<evidence type="ECO:0000256" key="2">
    <source>
        <dbReference type="ARBA" id="ARBA00004651"/>
    </source>
</evidence>
<keyword evidence="10" id="KW-0564">Palmitate</keyword>
<keyword evidence="4" id="KW-1134">Transmembrane beta strand</keyword>
<dbReference type="InterPro" id="IPR040460">
    <property type="entry name" value="Gasdermin_pore"/>
</dbReference>
<dbReference type="AlphaFoldDB" id="L5KK19"/>
<sequence length="600" mass="64832">MASAFEGVVRSVVRELDRSRELIPVDSLRTSTSYQPYCLVGRKPSSSWFWRPRYTCVNLSIKDILEPDAPEPGTPPGSEAEPQPGGEQMQPACCLLCASVRSASTGRGLSKPLRLVAQARPAPWGFRSGLVPAVERVGPFHFHDTMDGQLQGSVELAALGQGKLAGGAMVSGSSSASMNVCTLRVAPNTWVALLQERRLRQPEHKVLQQLRRRGDDVFVVTEVLQTQTEMEVTRTHKQEGSGQFALPGAISLQVCGEGRAEGRVGGQEDSVPRQSPAPAHARPLNPEPGPEPRSPSQGKGQGHLSRKKTVTIPSGSILAFRVAQLVIDPDWGSTRESSSFSVMKDLYDRLKFLSGQYLHNHPWDPQWVPLPAQGSPKPCGYPDNASPVPTDGPTENCLVPTEDFQGLQVEVKAWASALENGSATLCGQLLGGLGQVLRDEPALQALEESLEQGLCSGRAEPLHGPAGAVLECLVLHCRTLVEELARPVFYLLEALAALSETQHMLLAEVLETGALPESVELVETLLEQSTPWQEREAISLSPRLLGSNWGSEAPAWVLLEECGLKLQVGAPQVCWEPEAQGPTCALYACLALLLKLSQLR</sequence>
<dbReference type="GO" id="GO:0070269">
    <property type="term" value="P:pyroptotic inflammatory response"/>
    <property type="evidence" value="ECO:0007669"/>
    <property type="project" value="TreeGrafter"/>
</dbReference>
<proteinExistence type="inferred from homology"/>
<evidence type="ECO:0000256" key="6">
    <source>
        <dbReference type="ARBA" id="ARBA00022490"/>
    </source>
</evidence>
<dbReference type="STRING" id="9402.L5KK19"/>
<dbReference type="Pfam" id="PF17708">
    <property type="entry name" value="Gasdermin_C"/>
    <property type="match status" value="1"/>
</dbReference>
<dbReference type="InterPro" id="IPR007677">
    <property type="entry name" value="Gasdermin"/>
</dbReference>
<evidence type="ECO:0000256" key="12">
    <source>
        <dbReference type="SAM" id="MobiDB-lite"/>
    </source>
</evidence>
<feature type="domain" description="Gasdermin pore forming" evidence="13">
    <location>
        <begin position="130"/>
        <end position="259"/>
    </location>
</feature>
<dbReference type="InParanoid" id="L5KK19"/>
<dbReference type="PANTHER" id="PTHR16399">
    <property type="entry name" value="GASDERMIN"/>
    <property type="match status" value="1"/>
</dbReference>
<evidence type="ECO:0000256" key="10">
    <source>
        <dbReference type="ARBA" id="ARBA00023139"/>
    </source>
</evidence>
<keyword evidence="6" id="KW-0963">Cytoplasm</keyword>
<evidence type="ECO:0000313" key="15">
    <source>
        <dbReference type="EMBL" id="ELK11702.1"/>
    </source>
</evidence>
<keyword evidence="8" id="KW-0812">Transmembrane</keyword>
<keyword evidence="5" id="KW-1003">Cell membrane</keyword>
<feature type="region of interest" description="Disordered" evidence="12">
    <location>
        <begin position="65"/>
        <end position="87"/>
    </location>
</feature>
<dbReference type="EMBL" id="KB030670">
    <property type="protein sequence ID" value="ELK11702.1"/>
    <property type="molecule type" value="Genomic_DNA"/>
</dbReference>
<dbReference type="GO" id="GO:0001786">
    <property type="term" value="F:phosphatidylserine binding"/>
    <property type="evidence" value="ECO:0007669"/>
    <property type="project" value="TreeGrafter"/>
</dbReference>
<evidence type="ECO:0000256" key="3">
    <source>
        <dbReference type="ARBA" id="ARBA00009279"/>
    </source>
</evidence>
<dbReference type="Proteomes" id="UP000010552">
    <property type="component" value="Unassembled WGS sequence"/>
</dbReference>
<keyword evidence="16" id="KW-1185">Reference proteome</keyword>
<evidence type="ECO:0000256" key="11">
    <source>
        <dbReference type="ARBA" id="ARBA00023288"/>
    </source>
</evidence>
<dbReference type="GO" id="GO:0072559">
    <property type="term" value="C:NLRP3 inflammasome complex"/>
    <property type="evidence" value="ECO:0007669"/>
    <property type="project" value="TreeGrafter"/>
</dbReference>
<keyword evidence="7" id="KW-1210">Necrosis</keyword>
<dbReference type="PANTHER" id="PTHR16399:SF15">
    <property type="entry name" value="GASDERMIN-D"/>
    <property type="match status" value="1"/>
</dbReference>
<dbReference type="FunCoup" id="L5KK19">
    <property type="interactions" value="298"/>
</dbReference>
<feature type="region of interest" description="Disordered" evidence="12">
    <location>
        <begin position="260"/>
        <end position="307"/>
    </location>
</feature>
<evidence type="ECO:0000256" key="9">
    <source>
        <dbReference type="ARBA" id="ARBA00023136"/>
    </source>
</evidence>
<feature type="domain" description="Gasdermin PUB" evidence="14">
    <location>
        <begin position="403"/>
        <end position="572"/>
    </location>
</feature>
<evidence type="ECO:0000256" key="4">
    <source>
        <dbReference type="ARBA" id="ARBA00022452"/>
    </source>
</evidence>
<keyword evidence="11" id="KW-0449">Lipoprotein</keyword>
<comment type="subcellular location">
    <subcellularLocation>
        <location evidence="2">Cell membrane</location>
        <topology evidence="2">Multi-pass membrane protein</topology>
    </subcellularLocation>
    <subcellularLocation>
        <location evidence="1">Cytoplasm</location>
    </subcellularLocation>
</comment>
<dbReference type="InterPro" id="IPR041263">
    <property type="entry name" value="Gasdermin_PUB"/>
</dbReference>
<accession>L5KK19</accession>
<comment type="similarity">
    <text evidence="3">Belongs to the gasdermin family.</text>
</comment>